<name>A0A0C5PL58_SHIFL</name>
<sequence length="65" mass="7430">MGQPDTVTPDSIARNKMSERILSAINDVEKGGRPVFPLMPFHVFPEYMALLRKALEKKTQKRTDK</sequence>
<gene>
    <name evidence="1" type="ORF">pSF07202_016</name>
</gene>
<organism evidence="1">
    <name type="scientific">Shigella flexneri 4c</name>
    <dbReference type="NCBI Taxonomy" id="1617964"/>
    <lineage>
        <taxon>Bacteria</taxon>
        <taxon>Pseudomonadati</taxon>
        <taxon>Pseudomonadota</taxon>
        <taxon>Gammaproteobacteria</taxon>
        <taxon>Enterobacterales</taxon>
        <taxon>Enterobacteriaceae</taxon>
        <taxon>Shigella</taxon>
    </lineage>
</organism>
<keyword evidence="1" id="KW-0614">Plasmid</keyword>
<dbReference type="EMBL" id="KJ201886">
    <property type="protein sequence ID" value="AJQ17333.1"/>
    <property type="molecule type" value="Genomic_DNA"/>
</dbReference>
<reference evidence="1" key="1">
    <citation type="submission" date="2014-01" db="EMBL/GenBank/DDBJ databases">
        <title>The resistance and spreading mechanisms of plasmid-mediated fluoroquinolone resistance genes.</title>
        <authorList>
            <person name="Pu X.-Y."/>
            <person name="Pan J.-C."/>
            <person name="Zhang W."/>
            <person name="Chen H."/>
            <person name="Zhu C."/>
        </authorList>
    </citation>
    <scope>NUCLEOTIDE SEQUENCE</scope>
    <source>
        <strain evidence="1">072</strain>
        <plasmid evidence="1">pSF07202</plasmid>
    </source>
</reference>
<dbReference type="RefSeq" id="WP_001675595.1">
    <property type="nucleotide sequence ID" value="NZ_KJ201886.1"/>
</dbReference>
<protein>
    <submittedName>
        <fullName evidence="1">Uncharacterized protein</fullName>
    </submittedName>
</protein>
<proteinExistence type="predicted"/>
<dbReference type="AlphaFoldDB" id="A0A0C5PL58"/>
<evidence type="ECO:0000313" key="1">
    <source>
        <dbReference type="EMBL" id="AJQ17333.1"/>
    </source>
</evidence>
<geneLocation type="plasmid" evidence="1">
    <name>pSF07202</name>
</geneLocation>
<accession>A0A0C5PL58</accession>